<evidence type="ECO:0000313" key="3">
    <source>
        <dbReference type="Proteomes" id="UP000321790"/>
    </source>
</evidence>
<evidence type="ECO:0000313" key="2">
    <source>
        <dbReference type="EMBL" id="TXE11591.1"/>
    </source>
</evidence>
<dbReference type="InterPro" id="IPR032710">
    <property type="entry name" value="NTF2-like_dom_sf"/>
</dbReference>
<evidence type="ECO:0000259" key="1">
    <source>
        <dbReference type="Pfam" id="PF13577"/>
    </source>
</evidence>
<sequence>MDNNLKIKQTIKSFFSYTDKNNWLELETLFTDKVALDLSSYTNKPSAILNTNEIVNEWQHFLPALNTSHSKINSFITQVNGKIAHSYWYGYSNYFLDNSTYNLFGSYDFYLEKINRYWKITHLIFNYKHHDIHNLKTSA</sequence>
<dbReference type="Proteomes" id="UP000321790">
    <property type="component" value="Unassembled WGS sequence"/>
</dbReference>
<comment type="caution">
    <text evidence="2">The sequence shown here is derived from an EMBL/GenBank/DDBJ whole genome shotgun (WGS) entry which is preliminary data.</text>
</comment>
<dbReference type="Pfam" id="PF13577">
    <property type="entry name" value="SnoaL_4"/>
    <property type="match status" value="1"/>
</dbReference>
<dbReference type="Gene3D" id="3.10.450.50">
    <property type="match status" value="1"/>
</dbReference>
<gene>
    <name evidence="2" type="ORF">FUA26_05860</name>
</gene>
<dbReference type="RefSeq" id="WP_147132920.1">
    <property type="nucleotide sequence ID" value="NZ_VOSC01000019.1"/>
</dbReference>
<dbReference type="OrthoDB" id="2599042at2"/>
<reference evidence="3" key="1">
    <citation type="submission" date="2019-08" db="EMBL/GenBank/DDBJ databases">
        <title>Seonamhaeicola sediminis sp. nov., isolated from marine sediment.</title>
        <authorList>
            <person name="Cao W.R."/>
        </authorList>
    </citation>
    <scope>NUCLEOTIDE SEQUENCE [LARGE SCALE GENOMIC DNA]</scope>
    <source>
        <strain evidence="3">Gy8</strain>
    </source>
</reference>
<dbReference type="EMBL" id="VOSC01000019">
    <property type="protein sequence ID" value="TXE11591.1"/>
    <property type="molecule type" value="Genomic_DNA"/>
</dbReference>
<keyword evidence="3" id="KW-1185">Reference proteome</keyword>
<dbReference type="SUPFAM" id="SSF54427">
    <property type="entry name" value="NTF2-like"/>
    <property type="match status" value="1"/>
</dbReference>
<protein>
    <recommendedName>
        <fullName evidence="1">SnoaL-like domain-containing protein</fullName>
    </recommendedName>
</protein>
<name>A0A5C7AT71_9FLAO</name>
<dbReference type="AlphaFoldDB" id="A0A5C7AT71"/>
<accession>A0A5C7AT71</accession>
<organism evidence="2 3">
    <name type="scientific">Seonamhaeicola algicola</name>
    <dbReference type="NCBI Taxonomy" id="1719036"/>
    <lineage>
        <taxon>Bacteria</taxon>
        <taxon>Pseudomonadati</taxon>
        <taxon>Bacteroidota</taxon>
        <taxon>Flavobacteriia</taxon>
        <taxon>Flavobacteriales</taxon>
        <taxon>Flavobacteriaceae</taxon>
    </lineage>
</organism>
<feature type="domain" description="SnoaL-like" evidence="1">
    <location>
        <begin position="5"/>
        <end position="123"/>
    </location>
</feature>
<proteinExistence type="predicted"/>
<dbReference type="InterPro" id="IPR037401">
    <property type="entry name" value="SnoaL-like"/>
</dbReference>